<feature type="transmembrane region" description="Helical" evidence="1">
    <location>
        <begin position="21"/>
        <end position="42"/>
    </location>
</feature>
<protein>
    <submittedName>
        <fullName evidence="2">Uncharacterized protein</fullName>
    </submittedName>
</protein>
<organism evidence="2 3">
    <name type="scientific">Colletotrichum cuscutae</name>
    <dbReference type="NCBI Taxonomy" id="1209917"/>
    <lineage>
        <taxon>Eukaryota</taxon>
        <taxon>Fungi</taxon>
        <taxon>Dikarya</taxon>
        <taxon>Ascomycota</taxon>
        <taxon>Pezizomycotina</taxon>
        <taxon>Sordariomycetes</taxon>
        <taxon>Hypocreomycetidae</taxon>
        <taxon>Glomerellales</taxon>
        <taxon>Glomerellaceae</taxon>
        <taxon>Colletotrichum</taxon>
        <taxon>Colletotrichum acutatum species complex</taxon>
    </lineage>
</organism>
<dbReference type="Proteomes" id="UP001239213">
    <property type="component" value="Unassembled WGS sequence"/>
</dbReference>
<gene>
    <name evidence="2" type="ORF">CCUS01_16276</name>
</gene>
<name>A0AAI9Y3W0_9PEZI</name>
<evidence type="ECO:0000313" key="2">
    <source>
        <dbReference type="EMBL" id="KAK1479315.1"/>
    </source>
</evidence>
<keyword evidence="3" id="KW-1185">Reference proteome</keyword>
<evidence type="ECO:0000313" key="3">
    <source>
        <dbReference type="Proteomes" id="UP001239213"/>
    </source>
</evidence>
<sequence length="57" mass="6492">MTSQLQFEQKRRITSTRRLGVCGIYPSSIGWLAMYGLILNYIPTASSQMYTYPRGGQ</sequence>
<proteinExistence type="predicted"/>
<keyword evidence="1" id="KW-0472">Membrane</keyword>
<comment type="caution">
    <text evidence="2">The sequence shown here is derived from an EMBL/GenBank/DDBJ whole genome shotgun (WGS) entry which is preliminary data.</text>
</comment>
<keyword evidence="1" id="KW-0812">Transmembrane</keyword>
<dbReference type="AlphaFoldDB" id="A0AAI9Y3W0"/>
<keyword evidence="1" id="KW-1133">Transmembrane helix</keyword>
<dbReference type="EMBL" id="MPDP01000114">
    <property type="protein sequence ID" value="KAK1479315.1"/>
    <property type="molecule type" value="Genomic_DNA"/>
</dbReference>
<reference evidence="2" key="1">
    <citation type="submission" date="2016-11" db="EMBL/GenBank/DDBJ databases">
        <title>The genome sequence of Colletotrichum cuscutae.</title>
        <authorList>
            <person name="Baroncelli R."/>
        </authorList>
    </citation>
    <scope>NUCLEOTIDE SEQUENCE</scope>
    <source>
        <strain evidence="2">IMI 304802</strain>
    </source>
</reference>
<accession>A0AAI9Y3W0</accession>
<evidence type="ECO:0000256" key="1">
    <source>
        <dbReference type="SAM" id="Phobius"/>
    </source>
</evidence>